<feature type="chain" id="PRO_5039606962" description="Lipoprotein" evidence="1">
    <location>
        <begin position="20"/>
        <end position="207"/>
    </location>
</feature>
<dbReference type="EMBL" id="DQID01000344">
    <property type="protein sequence ID" value="HCT15789.1"/>
    <property type="molecule type" value="Genomic_DNA"/>
</dbReference>
<gene>
    <name evidence="2" type="ORF">DIW82_13650</name>
</gene>
<proteinExistence type="predicted"/>
<dbReference type="PROSITE" id="PS51257">
    <property type="entry name" value="PROKAR_LIPOPROTEIN"/>
    <property type="match status" value="1"/>
</dbReference>
<keyword evidence="1" id="KW-0732">Signal</keyword>
<dbReference type="RefSeq" id="WP_273053453.1">
    <property type="nucleotide sequence ID" value="NZ_DAITTW010000060.1"/>
</dbReference>
<dbReference type="Proteomes" id="UP000261739">
    <property type="component" value="Unassembled WGS sequence"/>
</dbReference>
<evidence type="ECO:0000256" key="1">
    <source>
        <dbReference type="SAM" id="SignalP"/>
    </source>
</evidence>
<reference evidence="2 3" key="1">
    <citation type="journal article" date="2018" name="Nat. Biotechnol.">
        <title>A standardized bacterial taxonomy based on genome phylogeny substantially revises the tree of life.</title>
        <authorList>
            <person name="Parks D.H."/>
            <person name="Chuvochina M."/>
            <person name="Waite D.W."/>
            <person name="Rinke C."/>
            <person name="Skarshewski A."/>
            <person name="Chaumeil P.A."/>
            <person name="Hugenholtz P."/>
        </authorList>
    </citation>
    <scope>NUCLEOTIDE SEQUENCE [LARGE SCALE GENOMIC DNA]</scope>
    <source>
        <strain evidence="2">UBA11247</strain>
    </source>
</reference>
<accession>A0A3D4T2N1</accession>
<organism evidence="2 3">
    <name type="scientific">Corynebacterium nuruki</name>
    <dbReference type="NCBI Taxonomy" id="1032851"/>
    <lineage>
        <taxon>Bacteria</taxon>
        <taxon>Bacillati</taxon>
        <taxon>Actinomycetota</taxon>
        <taxon>Actinomycetes</taxon>
        <taxon>Mycobacteriales</taxon>
        <taxon>Corynebacteriaceae</taxon>
        <taxon>Corynebacterium</taxon>
    </lineage>
</organism>
<evidence type="ECO:0000313" key="2">
    <source>
        <dbReference type="EMBL" id="HCT15789.1"/>
    </source>
</evidence>
<feature type="signal peptide" evidence="1">
    <location>
        <begin position="1"/>
        <end position="19"/>
    </location>
</feature>
<evidence type="ECO:0008006" key="4">
    <source>
        <dbReference type="Google" id="ProtNLM"/>
    </source>
</evidence>
<comment type="caution">
    <text evidence="2">The sequence shown here is derived from an EMBL/GenBank/DDBJ whole genome shotgun (WGS) entry which is preliminary data.</text>
</comment>
<protein>
    <recommendedName>
        <fullName evidence="4">Lipoprotein</fullName>
    </recommendedName>
</protein>
<sequence length="207" mass="21841">MTWKSTLLAGIAVPTLTIALTACSSDDDSGIDIDGAPDGFSVTEPGSELSVDDTAHVVTKHGDGSTRFFDLGPVTFRDLPADAAELNGGNDDVDHFVCVGWDVTYRGDAGNGTNPDDERPVADPQVTAVGEQGQPANSVMMDLSDTCGSRDDELPDISDDLEVDHTYKATKLSYVGKDGKGVDPTGIRFSFSGDIPGLEDPEDITWN</sequence>
<dbReference type="AlphaFoldDB" id="A0A3D4T2N1"/>
<evidence type="ECO:0000313" key="3">
    <source>
        <dbReference type="Proteomes" id="UP000261739"/>
    </source>
</evidence>
<name>A0A3D4T2N1_9CORY</name>